<reference evidence="2" key="2">
    <citation type="submission" date="2024-10" db="UniProtKB">
        <authorList>
            <consortium name="EnsemblProtists"/>
        </authorList>
    </citation>
    <scope>IDENTIFICATION</scope>
</reference>
<proteinExistence type="predicted"/>
<keyword evidence="3" id="KW-1185">Reference proteome</keyword>
<dbReference type="RefSeq" id="XP_005767551.1">
    <property type="nucleotide sequence ID" value="XM_005767494.1"/>
</dbReference>
<evidence type="ECO:0000313" key="2">
    <source>
        <dbReference type="EnsemblProtists" id="EOD15122"/>
    </source>
</evidence>
<keyword evidence="1" id="KW-0472">Membrane</keyword>
<keyword evidence="1" id="KW-1133">Transmembrane helix</keyword>
<dbReference type="PaxDb" id="2903-EOD15122"/>
<dbReference type="Proteomes" id="UP000013827">
    <property type="component" value="Unassembled WGS sequence"/>
</dbReference>
<protein>
    <submittedName>
        <fullName evidence="2">Uncharacterized protein</fullName>
    </submittedName>
</protein>
<feature type="transmembrane region" description="Helical" evidence="1">
    <location>
        <begin position="82"/>
        <end position="111"/>
    </location>
</feature>
<evidence type="ECO:0000256" key="1">
    <source>
        <dbReference type="SAM" id="Phobius"/>
    </source>
</evidence>
<dbReference type="EnsemblProtists" id="EOD15122">
    <property type="protein sequence ID" value="EOD15122"/>
    <property type="gene ID" value="EMIHUDRAFT_459378"/>
</dbReference>
<sequence>MAGRRLQQADLGMLQARVLQRNGTGEATLVVPLTVEHIEQDASSVPSLNATAGLEACTDPQAVPTPLIVHGDYYEASEASNLALVGFSVASFLAGVLVGAGALATIAFCAYTGRVELRTAVCGKDIENFDRGGVTVAIPAATPPKSISARLST</sequence>
<evidence type="ECO:0000313" key="3">
    <source>
        <dbReference type="Proteomes" id="UP000013827"/>
    </source>
</evidence>
<dbReference type="AlphaFoldDB" id="A0A0D3IV37"/>
<organism evidence="2 3">
    <name type="scientific">Emiliania huxleyi (strain CCMP1516)</name>
    <dbReference type="NCBI Taxonomy" id="280463"/>
    <lineage>
        <taxon>Eukaryota</taxon>
        <taxon>Haptista</taxon>
        <taxon>Haptophyta</taxon>
        <taxon>Prymnesiophyceae</taxon>
        <taxon>Isochrysidales</taxon>
        <taxon>Noelaerhabdaceae</taxon>
        <taxon>Emiliania</taxon>
    </lineage>
</organism>
<name>A0A0D3IV37_EMIH1</name>
<dbReference type="KEGG" id="ehx:EMIHUDRAFT_459378"/>
<accession>A0A0D3IV37</accession>
<dbReference type="GeneID" id="17261270"/>
<dbReference type="HOGENOM" id="CLU_1716669_0_0_1"/>
<keyword evidence="1" id="KW-0812">Transmembrane</keyword>
<reference evidence="3" key="1">
    <citation type="journal article" date="2013" name="Nature">
        <title>Pan genome of the phytoplankton Emiliania underpins its global distribution.</title>
        <authorList>
            <person name="Read B.A."/>
            <person name="Kegel J."/>
            <person name="Klute M.J."/>
            <person name="Kuo A."/>
            <person name="Lefebvre S.C."/>
            <person name="Maumus F."/>
            <person name="Mayer C."/>
            <person name="Miller J."/>
            <person name="Monier A."/>
            <person name="Salamov A."/>
            <person name="Young J."/>
            <person name="Aguilar M."/>
            <person name="Claverie J.M."/>
            <person name="Frickenhaus S."/>
            <person name="Gonzalez K."/>
            <person name="Herman E.K."/>
            <person name="Lin Y.C."/>
            <person name="Napier J."/>
            <person name="Ogata H."/>
            <person name="Sarno A.F."/>
            <person name="Shmutz J."/>
            <person name="Schroeder D."/>
            <person name="de Vargas C."/>
            <person name="Verret F."/>
            <person name="von Dassow P."/>
            <person name="Valentin K."/>
            <person name="Van de Peer Y."/>
            <person name="Wheeler G."/>
            <person name="Dacks J.B."/>
            <person name="Delwiche C.F."/>
            <person name="Dyhrman S.T."/>
            <person name="Glockner G."/>
            <person name="John U."/>
            <person name="Richards T."/>
            <person name="Worden A.Z."/>
            <person name="Zhang X."/>
            <person name="Grigoriev I.V."/>
            <person name="Allen A.E."/>
            <person name="Bidle K."/>
            <person name="Borodovsky M."/>
            <person name="Bowler C."/>
            <person name="Brownlee C."/>
            <person name="Cock J.M."/>
            <person name="Elias M."/>
            <person name="Gladyshev V.N."/>
            <person name="Groth M."/>
            <person name="Guda C."/>
            <person name="Hadaegh A."/>
            <person name="Iglesias-Rodriguez M.D."/>
            <person name="Jenkins J."/>
            <person name="Jones B.M."/>
            <person name="Lawson T."/>
            <person name="Leese F."/>
            <person name="Lindquist E."/>
            <person name="Lobanov A."/>
            <person name="Lomsadze A."/>
            <person name="Malik S.B."/>
            <person name="Marsh M.E."/>
            <person name="Mackinder L."/>
            <person name="Mock T."/>
            <person name="Mueller-Roeber B."/>
            <person name="Pagarete A."/>
            <person name="Parker M."/>
            <person name="Probert I."/>
            <person name="Quesneville H."/>
            <person name="Raines C."/>
            <person name="Rensing S.A."/>
            <person name="Riano-Pachon D.M."/>
            <person name="Richier S."/>
            <person name="Rokitta S."/>
            <person name="Shiraiwa Y."/>
            <person name="Soanes D.M."/>
            <person name="van der Giezen M."/>
            <person name="Wahlund T.M."/>
            <person name="Williams B."/>
            <person name="Wilson W."/>
            <person name="Wolfe G."/>
            <person name="Wurch L.L."/>
        </authorList>
    </citation>
    <scope>NUCLEOTIDE SEQUENCE</scope>
</reference>